<proteinExistence type="predicted"/>
<organism evidence="3 4">
    <name type="scientific">Candidatus Taylorbacteria bacterium RIFOXYD2_FULL_36_9</name>
    <dbReference type="NCBI Taxonomy" id="1802338"/>
    <lineage>
        <taxon>Bacteria</taxon>
        <taxon>Candidatus Tayloriibacteriota</taxon>
    </lineage>
</organism>
<dbReference type="EMBL" id="MHSQ01000002">
    <property type="protein sequence ID" value="OHA47789.1"/>
    <property type="molecule type" value="Genomic_DNA"/>
</dbReference>
<keyword evidence="2" id="KW-1133">Transmembrane helix</keyword>
<keyword evidence="2" id="KW-0812">Transmembrane</keyword>
<evidence type="ECO:0000313" key="4">
    <source>
        <dbReference type="Proteomes" id="UP000176965"/>
    </source>
</evidence>
<evidence type="ECO:0000256" key="1">
    <source>
        <dbReference type="SAM" id="Coils"/>
    </source>
</evidence>
<evidence type="ECO:0000256" key="2">
    <source>
        <dbReference type="SAM" id="Phobius"/>
    </source>
</evidence>
<dbReference type="STRING" id="1802338.A2541_00770"/>
<keyword evidence="2" id="KW-0472">Membrane</keyword>
<feature type="transmembrane region" description="Helical" evidence="2">
    <location>
        <begin position="80"/>
        <end position="102"/>
    </location>
</feature>
<keyword evidence="1" id="KW-0175">Coiled coil</keyword>
<gene>
    <name evidence="3" type="ORF">A2541_00770</name>
</gene>
<dbReference type="AlphaFoldDB" id="A0A1G2PJ38"/>
<evidence type="ECO:0000313" key="3">
    <source>
        <dbReference type="EMBL" id="OHA47789.1"/>
    </source>
</evidence>
<protein>
    <submittedName>
        <fullName evidence="3">Uncharacterized protein</fullName>
    </submittedName>
</protein>
<sequence>MPPEDNKLKIGLDPVFKSAQNNPSGSQSIVRTYKSDLESAIQNDHLSSINIAIAESKKKQEEAENKIEEVSENEYSKSKIIIFISILLVIIGIIALVITYYLKSPNVSKVTITSELPSMITTEYKEELNIGTIIKDNLAKALSSKLNDTQIPVNNIYNVYLTTGTSSRQLISSANFISMIKFNMPDMVKRTLLPNFMIGSYSFSQNYPFLILKTSSFENSYAGMLAWEKDLSKDFQLLFRLPGYENSGSLLDELTPATSTKKFEDGVIVNKDVRFLQDNNNNTILLYGIIDKETIIITVSDTAFKEIIDRLNKEKSLKR</sequence>
<accession>A0A1G2PJ38</accession>
<dbReference type="Proteomes" id="UP000176965">
    <property type="component" value="Unassembled WGS sequence"/>
</dbReference>
<name>A0A1G2PJ38_9BACT</name>
<comment type="caution">
    <text evidence="3">The sequence shown here is derived from an EMBL/GenBank/DDBJ whole genome shotgun (WGS) entry which is preliminary data.</text>
</comment>
<reference evidence="3 4" key="1">
    <citation type="journal article" date="2016" name="Nat. Commun.">
        <title>Thousands of microbial genomes shed light on interconnected biogeochemical processes in an aquifer system.</title>
        <authorList>
            <person name="Anantharaman K."/>
            <person name="Brown C.T."/>
            <person name="Hug L.A."/>
            <person name="Sharon I."/>
            <person name="Castelle C.J."/>
            <person name="Probst A.J."/>
            <person name="Thomas B.C."/>
            <person name="Singh A."/>
            <person name="Wilkins M.J."/>
            <person name="Karaoz U."/>
            <person name="Brodie E.L."/>
            <person name="Williams K.H."/>
            <person name="Hubbard S.S."/>
            <person name="Banfield J.F."/>
        </authorList>
    </citation>
    <scope>NUCLEOTIDE SEQUENCE [LARGE SCALE GENOMIC DNA]</scope>
</reference>
<feature type="coiled-coil region" evidence="1">
    <location>
        <begin position="46"/>
        <end position="73"/>
    </location>
</feature>